<comment type="caution">
    <text evidence="2">The sequence shown here is derived from an EMBL/GenBank/DDBJ whole genome shotgun (WGS) entry which is preliminary data.</text>
</comment>
<dbReference type="SUPFAM" id="SSF49348">
    <property type="entry name" value="Clathrin adaptor appendage domain"/>
    <property type="match status" value="1"/>
</dbReference>
<name>A0A7J8FZG4_MOLMO</name>
<accession>A0A7J8FZG4</accession>
<dbReference type="AlphaFoldDB" id="A0A7J8FZG4"/>
<evidence type="ECO:0000256" key="1">
    <source>
        <dbReference type="ARBA" id="ARBA00004184"/>
    </source>
</evidence>
<dbReference type="GO" id="GO:0016192">
    <property type="term" value="P:vesicle-mediated transport"/>
    <property type="evidence" value="ECO:0007669"/>
    <property type="project" value="InterPro"/>
</dbReference>
<keyword evidence="3" id="KW-1185">Reference proteome</keyword>
<dbReference type="InParanoid" id="A0A7J8FZG4"/>
<dbReference type="Gene3D" id="2.60.40.1150">
    <property type="match status" value="1"/>
</dbReference>
<gene>
    <name evidence="2" type="ORF">HJG59_008257</name>
</gene>
<dbReference type="EMBL" id="JACASF010000010">
    <property type="protein sequence ID" value="KAF6452981.1"/>
    <property type="molecule type" value="Genomic_DNA"/>
</dbReference>
<evidence type="ECO:0000313" key="3">
    <source>
        <dbReference type="Proteomes" id="UP000550707"/>
    </source>
</evidence>
<reference evidence="2 3" key="1">
    <citation type="journal article" date="2020" name="Nature">
        <title>Six reference-quality genomes reveal evolution of bat adaptations.</title>
        <authorList>
            <person name="Jebb D."/>
            <person name="Huang Z."/>
            <person name="Pippel M."/>
            <person name="Hughes G.M."/>
            <person name="Lavrichenko K."/>
            <person name="Devanna P."/>
            <person name="Winkler S."/>
            <person name="Jermiin L.S."/>
            <person name="Skirmuntt E.C."/>
            <person name="Katzourakis A."/>
            <person name="Burkitt-Gray L."/>
            <person name="Ray D.A."/>
            <person name="Sullivan K.A.M."/>
            <person name="Roscito J.G."/>
            <person name="Kirilenko B.M."/>
            <person name="Davalos L.M."/>
            <person name="Corthals A.P."/>
            <person name="Power M.L."/>
            <person name="Jones G."/>
            <person name="Ransome R.D."/>
            <person name="Dechmann D.K.N."/>
            <person name="Locatelli A.G."/>
            <person name="Puechmaille S.J."/>
            <person name="Fedrigo O."/>
            <person name="Jarvis E.D."/>
            <person name="Hiller M."/>
            <person name="Vernes S.C."/>
            <person name="Myers E.W."/>
            <person name="Teeling E.C."/>
        </authorList>
    </citation>
    <scope>NUCLEOTIDE SEQUENCE [LARGE SCALE GENOMIC DNA]</scope>
    <source>
        <strain evidence="2">MMolMol1</strain>
        <tissue evidence="2">Muscle</tissue>
    </source>
</reference>
<dbReference type="InterPro" id="IPR013037">
    <property type="entry name" value="Clathrin_b-adaptin_app_Ig-like"/>
</dbReference>
<comment type="subcellular location">
    <subcellularLocation>
        <location evidence="1">Endomembrane system</location>
        <topology evidence="1">Peripheral membrane protein</topology>
    </subcellularLocation>
</comment>
<sequence>MAHGGYVAPKAGCPPAVKANGLEIYRTYSSGAHVYGNELHQQSSAAHDRFVIQYNKNGFGVIPSTPLAIHTPLMSPCISTPWVMKMEPLSNWQLAVKNNADIIYFIQLPHPTQCTFCRRWQNGAPGLPCNMKDYFQ</sequence>
<dbReference type="GO" id="GO:0006886">
    <property type="term" value="P:intracellular protein transport"/>
    <property type="evidence" value="ECO:0007669"/>
    <property type="project" value="InterPro"/>
</dbReference>
<protein>
    <submittedName>
        <fullName evidence="2">Uncharacterized protein</fullName>
    </submittedName>
</protein>
<proteinExistence type="predicted"/>
<dbReference type="Proteomes" id="UP000550707">
    <property type="component" value="Unassembled WGS sequence"/>
</dbReference>
<dbReference type="GO" id="GO:0012505">
    <property type="term" value="C:endomembrane system"/>
    <property type="evidence" value="ECO:0007669"/>
    <property type="project" value="UniProtKB-SubCell"/>
</dbReference>
<evidence type="ECO:0000313" key="2">
    <source>
        <dbReference type="EMBL" id="KAF6452981.1"/>
    </source>
</evidence>
<dbReference type="InterPro" id="IPR013041">
    <property type="entry name" value="Clathrin_app_Ig-like_sf"/>
</dbReference>
<organism evidence="2 3">
    <name type="scientific">Molossus molossus</name>
    <name type="common">Pallas' mastiff bat</name>
    <name type="synonym">Vespertilio molossus</name>
    <dbReference type="NCBI Taxonomy" id="27622"/>
    <lineage>
        <taxon>Eukaryota</taxon>
        <taxon>Metazoa</taxon>
        <taxon>Chordata</taxon>
        <taxon>Craniata</taxon>
        <taxon>Vertebrata</taxon>
        <taxon>Euteleostomi</taxon>
        <taxon>Mammalia</taxon>
        <taxon>Eutheria</taxon>
        <taxon>Laurasiatheria</taxon>
        <taxon>Chiroptera</taxon>
        <taxon>Yangochiroptera</taxon>
        <taxon>Molossidae</taxon>
        <taxon>Molossus</taxon>
    </lineage>
</organism>